<accession>A0A9P4Q536</accession>
<evidence type="ECO:0000313" key="2">
    <source>
        <dbReference type="Proteomes" id="UP000799441"/>
    </source>
</evidence>
<evidence type="ECO:0000313" key="1">
    <source>
        <dbReference type="EMBL" id="KAF2720752.1"/>
    </source>
</evidence>
<dbReference type="AlphaFoldDB" id="A0A9P4Q536"/>
<proteinExistence type="predicted"/>
<sequence>MWILLWLLMPHVWGALVRHRAGSSAPIPQAFQDATTPVYRRVCITYLIHAGGPQHLTMISIHCDNNCRRPSTAALQIGRAPSFGMKRGE</sequence>
<reference evidence="1" key="1">
    <citation type="journal article" date="2020" name="Stud. Mycol.">
        <title>101 Dothideomycetes genomes: a test case for predicting lifestyles and emergence of pathogens.</title>
        <authorList>
            <person name="Haridas S."/>
            <person name="Albert R."/>
            <person name="Binder M."/>
            <person name="Bloem J."/>
            <person name="Labutti K."/>
            <person name="Salamov A."/>
            <person name="Andreopoulos B."/>
            <person name="Baker S."/>
            <person name="Barry K."/>
            <person name="Bills G."/>
            <person name="Bluhm B."/>
            <person name="Cannon C."/>
            <person name="Castanera R."/>
            <person name="Culley D."/>
            <person name="Daum C."/>
            <person name="Ezra D."/>
            <person name="Gonzalez J."/>
            <person name="Henrissat B."/>
            <person name="Kuo A."/>
            <person name="Liang C."/>
            <person name="Lipzen A."/>
            <person name="Lutzoni F."/>
            <person name="Magnuson J."/>
            <person name="Mondo S."/>
            <person name="Nolan M."/>
            <person name="Ohm R."/>
            <person name="Pangilinan J."/>
            <person name="Park H.-J."/>
            <person name="Ramirez L."/>
            <person name="Alfaro M."/>
            <person name="Sun H."/>
            <person name="Tritt A."/>
            <person name="Yoshinaga Y."/>
            <person name="Zwiers L.-H."/>
            <person name="Turgeon B."/>
            <person name="Goodwin S."/>
            <person name="Spatafora J."/>
            <person name="Crous P."/>
            <person name="Grigoriev I."/>
        </authorList>
    </citation>
    <scope>NUCLEOTIDE SEQUENCE</scope>
    <source>
        <strain evidence="1">CBS 116435</strain>
    </source>
</reference>
<name>A0A9P4Q536_9PEZI</name>
<dbReference type="EMBL" id="MU003796">
    <property type="protein sequence ID" value="KAF2720752.1"/>
    <property type="molecule type" value="Genomic_DNA"/>
</dbReference>
<protein>
    <submittedName>
        <fullName evidence="1">Uncharacterized protein</fullName>
    </submittedName>
</protein>
<comment type="caution">
    <text evidence="1">The sequence shown here is derived from an EMBL/GenBank/DDBJ whole genome shotgun (WGS) entry which is preliminary data.</text>
</comment>
<keyword evidence="2" id="KW-1185">Reference proteome</keyword>
<organism evidence="1 2">
    <name type="scientific">Polychaeton citri CBS 116435</name>
    <dbReference type="NCBI Taxonomy" id="1314669"/>
    <lineage>
        <taxon>Eukaryota</taxon>
        <taxon>Fungi</taxon>
        <taxon>Dikarya</taxon>
        <taxon>Ascomycota</taxon>
        <taxon>Pezizomycotina</taxon>
        <taxon>Dothideomycetes</taxon>
        <taxon>Dothideomycetidae</taxon>
        <taxon>Capnodiales</taxon>
        <taxon>Capnodiaceae</taxon>
        <taxon>Polychaeton</taxon>
    </lineage>
</organism>
<gene>
    <name evidence="1" type="ORF">K431DRAFT_285436</name>
</gene>
<dbReference type="Proteomes" id="UP000799441">
    <property type="component" value="Unassembled WGS sequence"/>
</dbReference>